<dbReference type="PROSITE" id="PS50111">
    <property type="entry name" value="CHEMOTAXIS_TRANSDUC_2"/>
    <property type="match status" value="1"/>
</dbReference>
<keyword evidence="6" id="KW-1133">Transmembrane helix</keyword>
<dbReference type="GO" id="GO:0005886">
    <property type="term" value="C:plasma membrane"/>
    <property type="evidence" value="ECO:0007669"/>
    <property type="project" value="TreeGrafter"/>
</dbReference>
<evidence type="ECO:0000256" key="1">
    <source>
        <dbReference type="ARBA" id="ARBA00004370"/>
    </source>
</evidence>
<dbReference type="CDD" id="cd11386">
    <property type="entry name" value="MCP_signal"/>
    <property type="match status" value="1"/>
</dbReference>
<evidence type="ECO:0000256" key="2">
    <source>
        <dbReference type="ARBA" id="ARBA00022481"/>
    </source>
</evidence>
<dbReference type="Gene3D" id="1.10.287.950">
    <property type="entry name" value="Methyl-accepting chemotaxis protein"/>
    <property type="match status" value="1"/>
</dbReference>
<evidence type="ECO:0000313" key="10">
    <source>
        <dbReference type="Proteomes" id="UP000199470"/>
    </source>
</evidence>
<keyword evidence="6" id="KW-0472">Membrane</keyword>
<dbReference type="PANTHER" id="PTHR43531:SF14">
    <property type="entry name" value="METHYL-ACCEPTING CHEMOTAXIS PROTEIN I-RELATED"/>
    <property type="match status" value="1"/>
</dbReference>
<comment type="subcellular location">
    <subcellularLocation>
        <location evidence="1">Membrane</location>
    </subcellularLocation>
</comment>
<dbReference type="GO" id="GO:0006935">
    <property type="term" value="P:chemotaxis"/>
    <property type="evidence" value="ECO:0007669"/>
    <property type="project" value="TreeGrafter"/>
</dbReference>
<dbReference type="EMBL" id="FOTW01000006">
    <property type="protein sequence ID" value="SFL68886.1"/>
    <property type="molecule type" value="Genomic_DNA"/>
</dbReference>
<dbReference type="InterPro" id="IPR004089">
    <property type="entry name" value="MCPsignal_dom"/>
</dbReference>
<keyword evidence="2" id="KW-0488">Methylation</keyword>
<dbReference type="InterPro" id="IPR003660">
    <property type="entry name" value="HAMP_dom"/>
</dbReference>
<evidence type="ECO:0000256" key="5">
    <source>
        <dbReference type="SAM" id="Coils"/>
    </source>
</evidence>
<dbReference type="InterPro" id="IPR024478">
    <property type="entry name" value="HlyB_4HB_MCP"/>
</dbReference>
<organism evidence="9 10">
    <name type="scientific">Rugamonas rubra</name>
    <dbReference type="NCBI Taxonomy" id="758825"/>
    <lineage>
        <taxon>Bacteria</taxon>
        <taxon>Pseudomonadati</taxon>
        <taxon>Pseudomonadota</taxon>
        <taxon>Betaproteobacteria</taxon>
        <taxon>Burkholderiales</taxon>
        <taxon>Oxalobacteraceae</taxon>
        <taxon>Telluria group</taxon>
        <taxon>Rugamonas</taxon>
    </lineage>
</organism>
<evidence type="ECO:0000259" key="8">
    <source>
        <dbReference type="PROSITE" id="PS50885"/>
    </source>
</evidence>
<dbReference type="SMART" id="SM00283">
    <property type="entry name" value="MA"/>
    <property type="match status" value="1"/>
</dbReference>
<feature type="coiled-coil region" evidence="5">
    <location>
        <begin position="467"/>
        <end position="505"/>
    </location>
</feature>
<dbReference type="CDD" id="cd19411">
    <property type="entry name" value="MCP2201-like_sensor"/>
    <property type="match status" value="1"/>
</dbReference>
<feature type="coiled-coil region" evidence="5">
    <location>
        <begin position="86"/>
        <end position="113"/>
    </location>
</feature>
<reference evidence="9 10" key="1">
    <citation type="submission" date="2016-10" db="EMBL/GenBank/DDBJ databases">
        <authorList>
            <person name="de Groot N.N."/>
        </authorList>
    </citation>
    <scope>NUCLEOTIDE SEQUENCE [LARGE SCALE GENOMIC DNA]</scope>
    <source>
        <strain evidence="9 10">ATCC 43154</strain>
    </source>
</reference>
<dbReference type="STRING" id="758825.SAMN02982985_01160"/>
<name>A0A1I4JRZ3_9BURK</name>
<dbReference type="Pfam" id="PF12729">
    <property type="entry name" value="4HB_MCP_1"/>
    <property type="match status" value="1"/>
</dbReference>
<dbReference type="Pfam" id="PF00672">
    <property type="entry name" value="HAMP"/>
    <property type="match status" value="1"/>
</dbReference>
<dbReference type="AlphaFoldDB" id="A0A1I4JRZ3"/>
<dbReference type="Proteomes" id="UP000199470">
    <property type="component" value="Unassembled WGS sequence"/>
</dbReference>
<keyword evidence="5" id="KW-0175">Coiled coil</keyword>
<dbReference type="Pfam" id="PF00015">
    <property type="entry name" value="MCPsignal"/>
    <property type="match status" value="1"/>
</dbReference>
<dbReference type="PROSITE" id="PS50885">
    <property type="entry name" value="HAMP"/>
    <property type="match status" value="1"/>
</dbReference>
<evidence type="ECO:0000313" key="9">
    <source>
        <dbReference type="EMBL" id="SFL68886.1"/>
    </source>
</evidence>
<protein>
    <submittedName>
        <fullName evidence="9">Methyl-accepting chemotaxis protein</fullName>
    </submittedName>
</protein>
<evidence type="ECO:0000256" key="6">
    <source>
        <dbReference type="SAM" id="Phobius"/>
    </source>
</evidence>
<dbReference type="InterPro" id="IPR047347">
    <property type="entry name" value="YvaQ-like_sensor"/>
</dbReference>
<proteinExistence type="inferred from homology"/>
<gene>
    <name evidence="9" type="ORF">SAMN02982985_01160</name>
</gene>
<comment type="similarity">
    <text evidence="3">Belongs to the methyl-accepting chemotaxis (MCP) protein family.</text>
</comment>
<dbReference type="FunFam" id="1.10.287.950:FF:000001">
    <property type="entry name" value="Methyl-accepting chemotaxis sensory transducer"/>
    <property type="match status" value="1"/>
</dbReference>
<dbReference type="PANTHER" id="PTHR43531">
    <property type="entry name" value="PROTEIN ICFG"/>
    <property type="match status" value="1"/>
</dbReference>
<sequence>MKNLNIGTRLAAGFALLLALMMLMTVIGIHNLQTVAEGTQNMMHQPLAKERMVADWYTLIHTSVRRTGAMAKSSDASLVAFFTEDVANSARDVNALQQKVEALLETAQEKEKFEEMKVARKNYLAIRDNVGKLKAEGQSEQANALLDQQFVPAGKQYLGSLQTLLNMQRASIDATAAEINSVYKHSRNFMLGFGTLVLLCGVACAWWLTRGIIVPLHHAVDIAVAVANKDLRSEITVDSADETGRLLQALKTMNDSLLHIVIDVRNGTGNIASGSSEIAAGNMDLSARTEHQASSLEQTASSMEELTSTVRQNADNARQANTLAQTASSVAQGGGAAVAEVVATMAAIHESARKIGDIISVIDGIAFQTNILALNAAVEAARAGEQGRGFAVVASEVRNLAQRSAAAAREIKELINDSTSKVDAGSAQVTKAGATMREVVDSIQRVTDIMGEITTASAEQSVGIEQVNEAITQMDEVTQQNASLVEQAAAAAASLQEQAAALAEVVSVFKLNEGGVAALPR</sequence>
<evidence type="ECO:0000259" key="7">
    <source>
        <dbReference type="PROSITE" id="PS50111"/>
    </source>
</evidence>
<evidence type="ECO:0000256" key="3">
    <source>
        <dbReference type="ARBA" id="ARBA00029447"/>
    </source>
</evidence>
<dbReference type="SMART" id="SM00304">
    <property type="entry name" value="HAMP"/>
    <property type="match status" value="1"/>
</dbReference>
<dbReference type="RefSeq" id="WP_093384909.1">
    <property type="nucleotide sequence ID" value="NZ_FOTW01000006.1"/>
</dbReference>
<dbReference type="OrthoDB" id="5441488at2"/>
<feature type="domain" description="HAMP" evidence="8">
    <location>
        <begin position="210"/>
        <end position="262"/>
    </location>
</feature>
<accession>A0A1I4JRZ3</accession>
<dbReference type="GO" id="GO:0004888">
    <property type="term" value="F:transmembrane signaling receptor activity"/>
    <property type="evidence" value="ECO:0007669"/>
    <property type="project" value="TreeGrafter"/>
</dbReference>
<dbReference type="SUPFAM" id="SSF58104">
    <property type="entry name" value="Methyl-accepting chemotaxis protein (MCP) signaling domain"/>
    <property type="match status" value="1"/>
</dbReference>
<keyword evidence="4" id="KW-0807">Transducer</keyword>
<feature type="domain" description="Methyl-accepting transducer" evidence="7">
    <location>
        <begin position="267"/>
        <end position="496"/>
    </location>
</feature>
<dbReference type="InterPro" id="IPR051310">
    <property type="entry name" value="MCP_chemotaxis"/>
</dbReference>
<feature type="transmembrane region" description="Helical" evidence="6">
    <location>
        <begin position="189"/>
        <end position="208"/>
    </location>
</feature>
<keyword evidence="6" id="KW-0812">Transmembrane</keyword>
<dbReference type="GO" id="GO:0007165">
    <property type="term" value="P:signal transduction"/>
    <property type="evidence" value="ECO:0007669"/>
    <property type="project" value="UniProtKB-KW"/>
</dbReference>
<keyword evidence="10" id="KW-1185">Reference proteome</keyword>
<evidence type="ECO:0000256" key="4">
    <source>
        <dbReference type="PROSITE-ProRule" id="PRU00284"/>
    </source>
</evidence>